<organism evidence="11 12">
    <name type="scientific">Niveomyces insectorum RCEF 264</name>
    <dbReference type="NCBI Taxonomy" id="1081102"/>
    <lineage>
        <taxon>Eukaryota</taxon>
        <taxon>Fungi</taxon>
        <taxon>Dikarya</taxon>
        <taxon>Ascomycota</taxon>
        <taxon>Pezizomycotina</taxon>
        <taxon>Sordariomycetes</taxon>
        <taxon>Hypocreomycetidae</taxon>
        <taxon>Hypocreales</taxon>
        <taxon>Cordycipitaceae</taxon>
        <taxon>Niveomyces</taxon>
    </lineage>
</organism>
<proteinExistence type="predicted"/>
<keyword evidence="5" id="KW-0677">Repeat</keyword>
<dbReference type="Gene3D" id="1.20.120.1750">
    <property type="match status" value="1"/>
</dbReference>
<dbReference type="PROSITE" id="PS51873">
    <property type="entry name" value="TRIAD"/>
    <property type="match status" value="1"/>
</dbReference>
<dbReference type="GO" id="GO:0008270">
    <property type="term" value="F:zinc ion binding"/>
    <property type="evidence" value="ECO:0007669"/>
    <property type="project" value="UniProtKB-KW"/>
</dbReference>
<dbReference type="STRING" id="1081102.A0A167X132"/>
<keyword evidence="4" id="KW-0479">Metal-binding</keyword>
<dbReference type="InterPro" id="IPR017907">
    <property type="entry name" value="Znf_RING_CS"/>
</dbReference>
<dbReference type="GO" id="GO:0016567">
    <property type="term" value="P:protein ubiquitination"/>
    <property type="evidence" value="ECO:0007669"/>
    <property type="project" value="InterPro"/>
</dbReference>
<feature type="compositionally biased region" description="Low complexity" evidence="9">
    <location>
        <begin position="131"/>
        <end position="142"/>
    </location>
</feature>
<evidence type="ECO:0000256" key="3">
    <source>
        <dbReference type="ARBA" id="ARBA00022679"/>
    </source>
</evidence>
<feature type="region of interest" description="Disordered" evidence="9">
    <location>
        <begin position="28"/>
        <end position="65"/>
    </location>
</feature>
<keyword evidence="7" id="KW-0833">Ubl conjugation pathway</keyword>
<dbReference type="AlphaFoldDB" id="A0A167X132"/>
<sequence>MSLENIDAETARLIIELQLDDLSRLCIDDVVPDPEPQSDGSPPQENDKDATGDNCGDAPGENGEKTTTADAQLAVDHYRAILTAQLALVNERSHAVAVADAADEPAADGSAADGLAADGPVAGGPVVADAAAAATDEQAGEAAKPENAPETVQEQDGSHERPQTHRATVSCVACGSIVFADDGPGGAIRAPCKHDYCAACIFGLFDAATKDETLFPPRCCRQTIPLGDDDDEDGTGDGNTDCGRLVRAALPPATIATFRAKALEFSTANRIYCHDPTCSTFIPPSTPAVDVDAVDTANTADAVVCPRCNKATCTLCKTAAHADFPCPDNESDKQMLALAAEQGWRRCNACQHIVELNTGCNHITCRCKAEFCYKCGEKWKTCPCDSYDEIHLVANAVAAADREPDAGRRNAAQRNARVQQIRDYLVDHHDCDPHRWRSRGGAFQCSECHHHLPEYIYECRHCRILACRRCRYNRL</sequence>
<reference evidence="11 12" key="1">
    <citation type="journal article" date="2016" name="Genome Biol. Evol.">
        <title>Divergent and convergent evolution of fungal pathogenicity.</title>
        <authorList>
            <person name="Shang Y."/>
            <person name="Xiao G."/>
            <person name="Zheng P."/>
            <person name="Cen K."/>
            <person name="Zhan S."/>
            <person name="Wang C."/>
        </authorList>
    </citation>
    <scope>NUCLEOTIDE SEQUENCE [LARGE SCALE GENOMIC DNA]</scope>
    <source>
        <strain evidence="11 12">RCEF 264</strain>
    </source>
</reference>
<evidence type="ECO:0000259" key="10">
    <source>
        <dbReference type="PROSITE" id="PS51873"/>
    </source>
</evidence>
<accession>A0A167X132</accession>
<evidence type="ECO:0000256" key="4">
    <source>
        <dbReference type="ARBA" id="ARBA00022723"/>
    </source>
</evidence>
<protein>
    <recommendedName>
        <fullName evidence="2">RBR-type E3 ubiquitin transferase</fullName>
        <ecNumber evidence="2">2.3.2.31</ecNumber>
    </recommendedName>
</protein>
<evidence type="ECO:0000256" key="1">
    <source>
        <dbReference type="ARBA" id="ARBA00001798"/>
    </source>
</evidence>
<gene>
    <name evidence="11" type="ORF">SPI_03052</name>
</gene>
<dbReference type="InterPro" id="IPR002867">
    <property type="entry name" value="IBR_dom"/>
</dbReference>
<dbReference type="PROSITE" id="PS00518">
    <property type="entry name" value="ZF_RING_1"/>
    <property type="match status" value="1"/>
</dbReference>
<dbReference type="CDD" id="cd22584">
    <property type="entry name" value="Rcat_RBR_unk"/>
    <property type="match status" value="1"/>
</dbReference>
<evidence type="ECO:0000313" key="11">
    <source>
        <dbReference type="EMBL" id="OAA64405.1"/>
    </source>
</evidence>
<keyword evidence="3" id="KW-0808">Transferase</keyword>
<evidence type="ECO:0000256" key="6">
    <source>
        <dbReference type="ARBA" id="ARBA00022771"/>
    </source>
</evidence>
<evidence type="ECO:0000256" key="9">
    <source>
        <dbReference type="SAM" id="MobiDB-lite"/>
    </source>
</evidence>
<evidence type="ECO:0000256" key="8">
    <source>
        <dbReference type="ARBA" id="ARBA00022833"/>
    </source>
</evidence>
<comment type="catalytic activity">
    <reaction evidence="1">
        <text>[E2 ubiquitin-conjugating enzyme]-S-ubiquitinyl-L-cysteine + [acceptor protein]-L-lysine = [E2 ubiquitin-conjugating enzyme]-L-cysteine + [acceptor protein]-N(6)-ubiquitinyl-L-lysine.</text>
        <dbReference type="EC" id="2.3.2.31"/>
    </reaction>
</comment>
<dbReference type="PANTHER" id="PTHR11685">
    <property type="entry name" value="RBR FAMILY RING FINGER AND IBR DOMAIN-CONTAINING"/>
    <property type="match status" value="1"/>
</dbReference>
<dbReference type="OrthoDB" id="10009520at2759"/>
<dbReference type="InterPro" id="IPR044066">
    <property type="entry name" value="TRIAD_supradom"/>
</dbReference>
<dbReference type="Proteomes" id="UP000076874">
    <property type="component" value="Unassembled WGS sequence"/>
</dbReference>
<evidence type="ECO:0000256" key="5">
    <source>
        <dbReference type="ARBA" id="ARBA00022737"/>
    </source>
</evidence>
<dbReference type="Pfam" id="PF01485">
    <property type="entry name" value="IBR"/>
    <property type="match status" value="2"/>
</dbReference>
<dbReference type="InterPro" id="IPR031127">
    <property type="entry name" value="E3_UB_ligase_RBR"/>
</dbReference>
<dbReference type="CDD" id="cd20335">
    <property type="entry name" value="BRcat_RBR"/>
    <property type="match status" value="1"/>
</dbReference>
<dbReference type="EC" id="2.3.2.31" evidence="2"/>
<name>A0A167X132_9HYPO</name>
<comment type="caution">
    <text evidence="11">The sequence shown here is derived from an EMBL/GenBank/DDBJ whole genome shotgun (WGS) entry which is preliminary data.</text>
</comment>
<keyword evidence="8" id="KW-0862">Zinc</keyword>
<dbReference type="SUPFAM" id="SSF57850">
    <property type="entry name" value="RING/U-box"/>
    <property type="match status" value="2"/>
</dbReference>
<evidence type="ECO:0000256" key="7">
    <source>
        <dbReference type="ARBA" id="ARBA00022786"/>
    </source>
</evidence>
<keyword evidence="12" id="KW-1185">Reference proteome</keyword>
<evidence type="ECO:0000313" key="12">
    <source>
        <dbReference type="Proteomes" id="UP000076874"/>
    </source>
</evidence>
<dbReference type="GO" id="GO:0061630">
    <property type="term" value="F:ubiquitin protein ligase activity"/>
    <property type="evidence" value="ECO:0007669"/>
    <property type="project" value="UniProtKB-EC"/>
</dbReference>
<feature type="domain" description="RING-type" evidence="10">
    <location>
        <begin position="167"/>
        <end position="388"/>
    </location>
</feature>
<dbReference type="EMBL" id="AZHD01000004">
    <property type="protein sequence ID" value="OAA64405.1"/>
    <property type="molecule type" value="Genomic_DNA"/>
</dbReference>
<feature type="region of interest" description="Disordered" evidence="9">
    <location>
        <begin position="131"/>
        <end position="164"/>
    </location>
</feature>
<evidence type="ECO:0000256" key="2">
    <source>
        <dbReference type="ARBA" id="ARBA00012251"/>
    </source>
</evidence>
<keyword evidence="6" id="KW-0863">Zinc-finger</keyword>